<dbReference type="GO" id="GO:0000151">
    <property type="term" value="C:ubiquitin ligase complex"/>
    <property type="evidence" value="ECO:0000318"/>
    <property type="project" value="GO_Central"/>
</dbReference>
<proteinExistence type="predicted"/>
<dbReference type="PANTHER" id="PTHR11685">
    <property type="entry name" value="RBR FAMILY RING FINGER AND IBR DOMAIN-CONTAINING"/>
    <property type="match status" value="1"/>
</dbReference>
<dbReference type="InterPro" id="IPR013083">
    <property type="entry name" value="Znf_RING/FYVE/PHD"/>
</dbReference>
<dbReference type="InterPro" id="IPR002867">
    <property type="entry name" value="IBR_dom"/>
</dbReference>
<dbReference type="Gene3D" id="3.30.40.10">
    <property type="entry name" value="Zinc/RING finger domain, C3HC4 (zinc finger)"/>
    <property type="match status" value="1"/>
</dbReference>
<dbReference type="EC" id="2.3.2.31" evidence="4"/>
<dbReference type="HOGENOM" id="CLU_1436662_0_0_1"/>
<sequence>MGNRMGVWLSSKLRKNKNKTETLRFKGAFELADDKYVVDDIYVASKLDDNLAIISCPVSSCPGVLEPEYCRVILPKEVFDRWGIALRESVIDDSKKLYCPYVDCSALLVNDSGEEIEKPCCPFCKRAFCVKCKVHWHSDISCTKFQKLKKKGEDVMLKDVARRKKVDDDGILMEDVLVIGKQPWRAYGV</sequence>
<dbReference type="InParanoid" id="B9INB4"/>
<dbReference type="CDD" id="cd22582">
    <property type="entry name" value="BRcat_RBR_unk"/>
    <property type="match status" value="1"/>
</dbReference>
<evidence type="ECO:0000256" key="9">
    <source>
        <dbReference type="ARBA" id="ARBA00022786"/>
    </source>
</evidence>
<organism evidence="12 13">
    <name type="scientific">Populus trichocarpa</name>
    <name type="common">Western balsam poplar</name>
    <name type="synonym">Populus balsamifera subsp. trichocarpa</name>
    <dbReference type="NCBI Taxonomy" id="3694"/>
    <lineage>
        <taxon>Eukaryota</taxon>
        <taxon>Viridiplantae</taxon>
        <taxon>Streptophyta</taxon>
        <taxon>Embryophyta</taxon>
        <taxon>Tracheophyta</taxon>
        <taxon>Spermatophyta</taxon>
        <taxon>Magnoliopsida</taxon>
        <taxon>eudicotyledons</taxon>
        <taxon>Gunneridae</taxon>
        <taxon>Pentapetalae</taxon>
        <taxon>rosids</taxon>
        <taxon>fabids</taxon>
        <taxon>Malpighiales</taxon>
        <taxon>Salicaceae</taxon>
        <taxon>Saliceae</taxon>
        <taxon>Populus</taxon>
    </lineage>
</organism>
<dbReference type="SUPFAM" id="SSF57850">
    <property type="entry name" value="RING/U-box"/>
    <property type="match status" value="1"/>
</dbReference>
<evidence type="ECO:0000256" key="1">
    <source>
        <dbReference type="ARBA" id="ARBA00001798"/>
    </source>
</evidence>
<keyword evidence="5" id="KW-0808">Transferase</keyword>
<dbReference type="GO" id="GO:0061630">
    <property type="term" value="F:ubiquitin protein ligase activity"/>
    <property type="evidence" value="ECO:0000318"/>
    <property type="project" value="GO_Central"/>
</dbReference>
<dbReference type="AlphaFoldDB" id="B9INB4"/>
<evidence type="ECO:0000256" key="4">
    <source>
        <dbReference type="ARBA" id="ARBA00012251"/>
    </source>
</evidence>
<dbReference type="PROSITE" id="PS51873">
    <property type="entry name" value="TRIAD"/>
    <property type="match status" value="1"/>
</dbReference>
<evidence type="ECO:0000256" key="6">
    <source>
        <dbReference type="ARBA" id="ARBA00022723"/>
    </source>
</evidence>
<comment type="catalytic activity">
    <reaction evidence="1">
        <text>[E2 ubiquitin-conjugating enzyme]-S-ubiquitinyl-L-cysteine + [acceptor protein]-L-lysine = [E2 ubiquitin-conjugating enzyme]-L-cysteine + [acceptor protein]-N(6)-ubiquitinyl-L-lysine.</text>
        <dbReference type="EC" id="2.3.2.31"/>
    </reaction>
</comment>
<dbReference type="STRING" id="3694.B9INB4"/>
<keyword evidence="9" id="KW-0833">Ubl conjugation pathway</keyword>
<comment type="cofactor">
    <cofactor evidence="2">
        <name>Zn(2+)</name>
        <dbReference type="ChEBI" id="CHEBI:29105"/>
    </cofactor>
</comment>
<dbReference type="SMART" id="SM00647">
    <property type="entry name" value="IBR"/>
    <property type="match status" value="1"/>
</dbReference>
<dbReference type="GO" id="GO:0005737">
    <property type="term" value="C:cytoplasm"/>
    <property type="evidence" value="ECO:0000318"/>
    <property type="project" value="GO_Central"/>
</dbReference>
<dbReference type="EMBL" id="CM009307">
    <property type="protein sequence ID" value="PNS92987.1"/>
    <property type="molecule type" value="Genomic_DNA"/>
</dbReference>
<dbReference type="GO" id="GO:0008270">
    <property type="term" value="F:zinc ion binding"/>
    <property type="evidence" value="ECO:0007669"/>
    <property type="project" value="UniProtKB-KW"/>
</dbReference>
<dbReference type="eggNOG" id="KOG1812">
    <property type="taxonomic scope" value="Eukaryota"/>
</dbReference>
<dbReference type="InterPro" id="IPR044066">
    <property type="entry name" value="TRIAD_supradom"/>
</dbReference>
<keyword evidence="10" id="KW-0862">Zinc</keyword>
<keyword evidence="8" id="KW-0863">Zinc-finger</keyword>
<dbReference type="GO" id="GO:0031624">
    <property type="term" value="F:ubiquitin conjugating enzyme binding"/>
    <property type="evidence" value="ECO:0000318"/>
    <property type="project" value="GO_Central"/>
</dbReference>
<reference evidence="12 13" key="1">
    <citation type="journal article" date="2006" name="Science">
        <title>The genome of black cottonwood, Populus trichocarpa (Torr. &amp; Gray).</title>
        <authorList>
            <person name="Tuskan G.A."/>
            <person name="Difazio S."/>
            <person name="Jansson S."/>
            <person name="Bohlmann J."/>
            <person name="Grigoriev I."/>
            <person name="Hellsten U."/>
            <person name="Putnam N."/>
            <person name="Ralph S."/>
            <person name="Rombauts S."/>
            <person name="Salamov A."/>
            <person name="Schein J."/>
            <person name="Sterck L."/>
            <person name="Aerts A."/>
            <person name="Bhalerao R.R."/>
            <person name="Bhalerao R.P."/>
            <person name="Blaudez D."/>
            <person name="Boerjan W."/>
            <person name="Brun A."/>
            <person name="Brunner A."/>
            <person name="Busov V."/>
            <person name="Campbell M."/>
            <person name="Carlson J."/>
            <person name="Chalot M."/>
            <person name="Chapman J."/>
            <person name="Chen G.L."/>
            <person name="Cooper D."/>
            <person name="Coutinho P.M."/>
            <person name="Couturier J."/>
            <person name="Covert S."/>
            <person name="Cronk Q."/>
            <person name="Cunningham R."/>
            <person name="Davis J."/>
            <person name="Degroeve S."/>
            <person name="Dejardin A."/>
            <person name="Depamphilis C."/>
            <person name="Detter J."/>
            <person name="Dirks B."/>
            <person name="Dubchak I."/>
            <person name="Duplessis S."/>
            <person name="Ehlting J."/>
            <person name="Ellis B."/>
            <person name="Gendler K."/>
            <person name="Goodstein D."/>
            <person name="Gribskov M."/>
            <person name="Grimwood J."/>
            <person name="Groover A."/>
            <person name="Gunter L."/>
            <person name="Hamberger B."/>
            <person name="Heinze B."/>
            <person name="Helariutta Y."/>
            <person name="Henrissat B."/>
            <person name="Holligan D."/>
            <person name="Holt R."/>
            <person name="Huang W."/>
            <person name="Islam-Faridi N."/>
            <person name="Jones S."/>
            <person name="Jones-Rhoades M."/>
            <person name="Jorgensen R."/>
            <person name="Joshi C."/>
            <person name="Kangasjarvi J."/>
            <person name="Karlsson J."/>
            <person name="Kelleher C."/>
            <person name="Kirkpatrick R."/>
            <person name="Kirst M."/>
            <person name="Kohler A."/>
            <person name="Kalluri U."/>
            <person name="Larimer F."/>
            <person name="Leebens-Mack J."/>
            <person name="Leple J.C."/>
            <person name="Locascio P."/>
            <person name="Lou Y."/>
            <person name="Lucas S."/>
            <person name="Martin F."/>
            <person name="Montanini B."/>
            <person name="Napoli C."/>
            <person name="Nelson D.R."/>
            <person name="Nelson C."/>
            <person name="Nieminen K."/>
            <person name="Nilsson O."/>
            <person name="Pereda V."/>
            <person name="Peter G."/>
            <person name="Philippe R."/>
            <person name="Pilate G."/>
            <person name="Poliakov A."/>
            <person name="Razumovskaya J."/>
            <person name="Richardson P."/>
            <person name="Rinaldi C."/>
            <person name="Ritland K."/>
            <person name="Rouze P."/>
            <person name="Ryaboy D."/>
            <person name="Schmutz J."/>
            <person name="Schrader J."/>
            <person name="Segerman B."/>
            <person name="Shin H."/>
            <person name="Siddiqui A."/>
            <person name="Sterky F."/>
            <person name="Terry A."/>
            <person name="Tsai C.J."/>
            <person name="Uberbacher E."/>
            <person name="Unneberg P."/>
            <person name="Vahala J."/>
            <person name="Wall K."/>
            <person name="Wessler S."/>
            <person name="Yang G."/>
            <person name="Yin T."/>
            <person name="Douglas C."/>
            <person name="Marra M."/>
            <person name="Sandberg G."/>
            <person name="Van de Peer Y."/>
            <person name="Rokhsar D."/>
        </authorList>
    </citation>
    <scope>NUCLEOTIDE SEQUENCE [LARGE SCALE GENOMIC DNA]</scope>
    <source>
        <strain evidence="13">cv. Nisqually</strain>
    </source>
</reference>
<keyword evidence="6" id="KW-0479">Metal-binding</keyword>
<keyword evidence="13" id="KW-1185">Reference proteome</keyword>
<comment type="pathway">
    <text evidence="3">Protein modification; protein ubiquitination.</text>
</comment>
<evidence type="ECO:0000256" key="8">
    <source>
        <dbReference type="ARBA" id="ARBA00022771"/>
    </source>
</evidence>
<feature type="domain" description="RING-type" evidence="11">
    <location>
        <begin position="1"/>
        <end position="189"/>
    </location>
</feature>
<evidence type="ECO:0000259" key="11">
    <source>
        <dbReference type="PROSITE" id="PS51873"/>
    </source>
</evidence>
<dbReference type="InterPro" id="IPR031127">
    <property type="entry name" value="E3_UB_ligase_RBR"/>
</dbReference>
<keyword evidence="7" id="KW-0677">Repeat</keyword>
<evidence type="ECO:0000313" key="13">
    <source>
        <dbReference type="Proteomes" id="UP000006729"/>
    </source>
</evidence>
<gene>
    <name evidence="12" type="ORF">POPTR_018G064300</name>
</gene>
<name>B9INB4_POPTR</name>
<evidence type="ECO:0000256" key="5">
    <source>
        <dbReference type="ARBA" id="ARBA00022679"/>
    </source>
</evidence>
<evidence type="ECO:0000256" key="2">
    <source>
        <dbReference type="ARBA" id="ARBA00001947"/>
    </source>
</evidence>
<dbReference type="Pfam" id="PF01485">
    <property type="entry name" value="IBR"/>
    <property type="match status" value="1"/>
</dbReference>
<accession>B9INB4</accession>
<dbReference type="UniPathway" id="UPA00143"/>
<evidence type="ECO:0000256" key="3">
    <source>
        <dbReference type="ARBA" id="ARBA00004906"/>
    </source>
</evidence>
<evidence type="ECO:0000313" key="12">
    <source>
        <dbReference type="EMBL" id="PNS92987.1"/>
    </source>
</evidence>
<evidence type="ECO:0000256" key="7">
    <source>
        <dbReference type="ARBA" id="ARBA00022737"/>
    </source>
</evidence>
<dbReference type="GO" id="GO:0016567">
    <property type="term" value="P:protein ubiquitination"/>
    <property type="evidence" value="ECO:0007669"/>
    <property type="project" value="UniProtKB-UniPathway"/>
</dbReference>
<dbReference type="GO" id="GO:0006511">
    <property type="term" value="P:ubiquitin-dependent protein catabolic process"/>
    <property type="evidence" value="ECO:0000318"/>
    <property type="project" value="GO_Central"/>
</dbReference>
<protein>
    <recommendedName>
        <fullName evidence="4">RBR-type E3 ubiquitin transferase</fullName>
        <ecNumber evidence="4">2.3.2.31</ecNumber>
    </recommendedName>
</protein>
<dbReference type="Proteomes" id="UP000006729">
    <property type="component" value="Chromosome 18"/>
</dbReference>
<evidence type="ECO:0000256" key="10">
    <source>
        <dbReference type="ARBA" id="ARBA00022833"/>
    </source>
</evidence>